<dbReference type="Ensembl" id="ENSSDUT00000014004.1">
    <property type="protein sequence ID" value="ENSSDUP00000013753.1"/>
    <property type="gene ID" value="ENSSDUG00000009998.1"/>
</dbReference>
<reference evidence="3" key="2">
    <citation type="submission" date="2025-09" db="UniProtKB">
        <authorList>
            <consortium name="Ensembl"/>
        </authorList>
    </citation>
    <scope>IDENTIFICATION</scope>
</reference>
<protein>
    <recommendedName>
        <fullName evidence="2">Ig-like domain-containing protein</fullName>
    </recommendedName>
</protein>
<dbReference type="SUPFAM" id="SSF48726">
    <property type="entry name" value="Immunoglobulin"/>
    <property type="match status" value="1"/>
</dbReference>
<keyword evidence="1" id="KW-0812">Transmembrane</keyword>
<accession>A0A3B4U6D1</accession>
<dbReference type="InterPro" id="IPR003599">
    <property type="entry name" value="Ig_sub"/>
</dbReference>
<dbReference type="Gene3D" id="2.60.40.10">
    <property type="entry name" value="Immunoglobulins"/>
    <property type="match status" value="1"/>
</dbReference>
<dbReference type="STRING" id="41447.ENSSDUP00000013753"/>
<keyword evidence="1" id="KW-1133">Transmembrane helix</keyword>
<dbReference type="PANTHER" id="PTHR15297">
    <property type="entry name" value="IMMUNOGLOBULIN SUPERFAMILY MEMBER 6"/>
    <property type="match status" value="1"/>
</dbReference>
<organism evidence="3 4">
    <name type="scientific">Seriola dumerili</name>
    <name type="common">Greater amberjack</name>
    <name type="synonym">Caranx dumerili</name>
    <dbReference type="NCBI Taxonomy" id="41447"/>
    <lineage>
        <taxon>Eukaryota</taxon>
        <taxon>Metazoa</taxon>
        <taxon>Chordata</taxon>
        <taxon>Craniata</taxon>
        <taxon>Vertebrata</taxon>
        <taxon>Euteleostomi</taxon>
        <taxon>Actinopterygii</taxon>
        <taxon>Neopterygii</taxon>
        <taxon>Teleostei</taxon>
        <taxon>Neoteleostei</taxon>
        <taxon>Acanthomorphata</taxon>
        <taxon>Carangaria</taxon>
        <taxon>Carangiformes</taxon>
        <taxon>Carangidae</taxon>
        <taxon>Seriola</taxon>
    </lineage>
</organism>
<dbReference type="InterPro" id="IPR039089">
    <property type="entry name" value="IGSF6"/>
</dbReference>
<proteinExistence type="predicted"/>
<dbReference type="CDD" id="cd00099">
    <property type="entry name" value="IgV"/>
    <property type="match status" value="1"/>
</dbReference>
<dbReference type="InterPro" id="IPR013783">
    <property type="entry name" value="Ig-like_fold"/>
</dbReference>
<dbReference type="Proteomes" id="UP000261420">
    <property type="component" value="Unplaced"/>
</dbReference>
<name>A0A3B4U6D1_SERDU</name>
<dbReference type="OMA" id="FRRDSHY"/>
<evidence type="ECO:0000256" key="1">
    <source>
        <dbReference type="SAM" id="Phobius"/>
    </source>
</evidence>
<dbReference type="InterPro" id="IPR007110">
    <property type="entry name" value="Ig-like_dom"/>
</dbReference>
<dbReference type="InterPro" id="IPR036179">
    <property type="entry name" value="Ig-like_dom_sf"/>
</dbReference>
<dbReference type="GeneTree" id="ENSGT00940000177735"/>
<evidence type="ECO:0000259" key="2">
    <source>
        <dbReference type="PROSITE" id="PS50835"/>
    </source>
</evidence>
<keyword evidence="4" id="KW-1185">Reference proteome</keyword>
<feature type="domain" description="Ig-like" evidence="2">
    <location>
        <begin position="20"/>
        <end position="85"/>
    </location>
</feature>
<dbReference type="PROSITE" id="PS50835">
    <property type="entry name" value="IG_LIKE"/>
    <property type="match status" value="1"/>
</dbReference>
<keyword evidence="1" id="KW-0472">Membrane</keyword>
<dbReference type="PANTHER" id="PTHR15297:SF2">
    <property type="entry name" value="IMMUNOGLOBULIN SUPERFAMILY MEMBER 6"/>
    <property type="match status" value="1"/>
</dbReference>
<dbReference type="AlphaFoldDB" id="A0A3B4U6D1"/>
<reference evidence="3" key="1">
    <citation type="submission" date="2025-08" db="UniProtKB">
        <authorList>
            <consortium name="Ensembl"/>
        </authorList>
    </citation>
    <scope>IDENTIFICATION</scope>
</reference>
<sequence>MGIAEGCLTQPVKEIWRKVGQDAVVPCNVSLHCSATGLHYEWFVFKETSHPRLNLRNPVKYSLDGAFLHIRSLNANDSGIYHCAAVWPGQPANGTQHVGVGTTLIVKEIKTMARHILLLLSFVLLVIYSMAVVALIILKVHYLNVFISIHTIENVLYSNEINIFLSWQCGCNMSFRKRMCKTGKIVSV</sequence>
<feature type="transmembrane region" description="Helical" evidence="1">
    <location>
        <begin position="116"/>
        <end position="138"/>
    </location>
</feature>
<dbReference type="SMART" id="SM00409">
    <property type="entry name" value="IG"/>
    <property type="match status" value="1"/>
</dbReference>
<evidence type="ECO:0000313" key="4">
    <source>
        <dbReference type="Proteomes" id="UP000261420"/>
    </source>
</evidence>
<evidence type="ECO:0000313" key="3">
    <source>
        <dbReference type="Ensembl" id="ENSSDUP00000013753.1"/>
    </source>
</evidence>